<proteinExistence type="inferred from homology"/>
<evidence type="ECO:0000256" key="8">
    <source>
        <dbReference type="ARBA" id="ARBA00023288"/>
    </source>
</evidence>
<reference evidence="13 14" key="1">
    <citation type="journal article" date="2016" name="G3 (Bethesda)">
        <title>First Draft Assembly and Annotation of the Genome of a California Endemic Oak Quercus lobata Nee (Fagaceae).</title>
        <authorList>
            <person name="Sork V.L."/>
            <person name="Fitz-Gibbon S.T."/>
            <person name="Puiu D."/>
            <person name="Crepeau M."/>
            <person name="Gugger P.F."/>
            <person name="Sherman R."/>
            <person name="Stevens K."/>
            <person name="Langley C.H."/>
            <person name="Pellegrini M."/>
            <person name="Salzberg S.L."/>
        </authorList>
    </citation>
    <scope>NUCLEOTIDE SEQUENCE [LARGE SCALE GENOMIC DNA]</scope>
    <source>
        <strain evidence="13 14">cv. SW786</strain>
    </source>
</reference>
<feature type="chain" id="PRO_5029663390" description="Bifunctional inhibitor/plant lipid transfer protein/seed storage helical domain-containing protein" evidence="11">
    <location>
        <begin position="30"/>
        <end position="192"/>
    </location>
</feature>
<feature type="signal peptide" evidence="11">
    <location>
        <begin position="1"/>
        <end position="29"/>
    </location>
</feature>
<gene>
    <name evidence="13" type="primary">LOC115982171</name>
</gene>
<dbReference type="InterPro" id="IPR043325">
    <property type="entry name" value="LTSS"/>
</dbReference>
<evidence type="ECO:0000256" key="5">
    <source>
        <dbReference type="ARBA" id="ARBA00022729"/>
    </source>
</evidence>
<reference evidence="13" key="2">
    <citation type="submission" date="2021-01" db="UniProtKB">
        <authorList>
            <consortium name="EnsemblPlants"/>
        </authorList>
    </citation>
    <scope>IDENTIFICATION</scope>
</reference>
<dbReference type="InterPro" id="IPR036312">
    <property type="entry name" value="Bifun_inhib/LTP/seed_sf"/>
</dbReference>
<dbReference type="FunCoup" id="A0A7N2R1L7">
    <property type="interactions" value="236"/>
</dbReference>
<keyword evidence="3" id="KW-1003">Cell membrane</keyword>
<dbReference type="Gramene" id="QL03p052523:mrna">
    <property type="protein sequence ID" value="QL03p052523:mrna"/>
    <property type="gene ID" value="QL03p052523"/>
</dbReference>
<sequence>MMNKMKGQSHKMSILFFVLLCGLVCEVSGAGVAEKCSQQLSNVAQCLNFASGKAETPTKECCTSVKGMRDSDPECLCFMIQQTHNGSEAIKNLGIQEARLLQLPTACNLKNSSISDCPKLLGLAPGSPDAAIFTNASTATPTPTSSSSSEKANANDTNFGTRLGPHLTGLMAMAIAIFLLAFPAGSAATSIE</sequence>
<dbReference type="SMART" id="SM00499">
    <property type="entry name" value="AAI"/>
    <property type="match status" value="1"/>
</dbReference>
<keyword evidence="10" id="KW-0472">Membrane</keyword>
<dbReference type="EMBL" id="LRBV02000003">
    <property type="status" value="NOT_ANNOTATED_CDS"/>
    <property type="molecule type" value="Genomic_DNA"/>
</dbReference>
<dbReference type="Gene3D" id="1.10.110.10">
    <property type="entry name" value="Plant lipid-transfer and hydrophobic proteins"/>
    <property type="match status" value="1"/>
</dbReference>
<evidence type="ECO:0000256" key="1">
    <source>
        <dbReference type="ARBA" id="ARBA00004609"/>
    </source>
</evidence>
<dbReference type="InterPro" id="IPR016140">
    <property type="entry name" value="Bifunc_inhib/LTP/seed_store"/>
</dbReference>
<dbReference type="OMA" id="WCAVAVV"/>
<evidence type="ECO:0000256" key="10">
    <source>
        <dbReference type="SAM" id="Phobius"/>
    </source>
</evidence>
<dbReference type="InParanoid" id="A0A7N2R1L7"/>
<feature type="domain" description="Bifunctional inhibitor/plant lipid transfer protein/seed storage helical" evidence="12">
    <location>
        <begin position="36"/>
        <end position="117"/>
    </location>
</feature>
<keyword evidence="10" id="KW-1133">Transmembrane helix</keyword>
<evidence type="ECO:0000256" key="2">
    <source>
        <dbReference type="ARBA" id="ARBA00009748"/>
    </source>
</evidence>
<evidence type="ECO:0000256" key="7">
    <source>
        <dbReference type="ARBA" id="ARBA00023180"/>
    </source>
</evidence>
<evidence type="ECO:0000259" key="12">
    <source>
        <dbReference type="SMART" id="SM00499"/>
    </source>
</evidence>
<keyword evidence="8" id="KW-0449">Lipoprotein</keyword>
<name>A0A7N2R1L7_QUELO</name>
<keyword evidence="10" id="KW-0812">Transmembrane</keyword>
<dbReference type="Proteomes" id="UP000594261">
    <property type="component" value="Chromosome 3"/>
</dbReference>
<dbReference type="CDD" id="cd00010">
    <property type="entry name" value="AAI_LTSS"/>
    <property type="match status" value="1"/>
</dbReference>
<evidence type="ECO:0000313" key="13">
    <source>
        <dbReference type="EnsemblPlants" id="QL03p052523:mrna"/>
    </source>
</evidence>
<evidence type="ECO:0000256" key="11">
    <source>
        <dbReference type="SAM" id="SignalP"/>
    </source>
</evidence>
<dbReference type="RefSeq" id="XP_030960561.1">
    <property type="nucleotide sequence ID" value="XM_031104701.1"/>
</dbReference>
<keyword evidence="5 11" id="KW-0732">Signal</keyword>
<dbReference type="GO" id="GO:0098552">
    <property type="term" value="C:side of membrane"/>
    <property type="evidence" value="ECO:0007669"/>
    <property type="project" value="UniProtKB-KW"/>
</dbReference>
<accession>A0A7N2R1L7</accession>
<evidence type="ECO:0000256" key="9">
    <source>
        <dbReference type="SAM" id="MobiDB-lite"/>
    </source>
</evidence>
<dbReference type="OrthoDB" id="1882492at2759"/>
<evidence type="ECO:0000256" key="6">
    <source>
        <dbReference type="ARBA" id="ARBA00023157"/>
    </source>
</evidence>
<feature type="region of interest" description="Disordered" evidence="9">
    <location>
        <begin position="134"/>
        <end position="157"/>
    </location>
</feature>
<keyword evidence="6" id="KW-1015">Disulfide bond</keyword>
<dbReference type="AlphaFoldDB" id="A0A7N2R1L7"/>
<evidence type="ECO:0000256" key="4">
    <source>
        <dbReference type="ARBA" id="ARBA00022622"/>
    </source>
</evidence>
<evidence type="ECO:0000256" key="3">
    <source>
        <dbReference type="ARBA" id="ARBA00022475"/>
    </source>
</evidence>
<keyword evidence="14" id="KW-1185">Reference proteome</keyword>
<keyword evidence="4" id="KW-0336">GPI-anchor</keyword>
<dbReference type="KEGG" id="qlo:115982171"/>
<feature type="compositionally biased region" description="Low complexity" evidence="9">
    <location>
        <begin position="136"/>
        <end position="149"/>
    </location>
</feature>
<dbReference type="GO" id="GO:0005886">
    <property type="term" value="C:plasma membrane"/>
    <property type="evidence" value="ECO:0007669"/>
    <property type="project" value="UniProtKB-SubCell"/>
</dbReference>
<evidence type="ECO:0000313" key="14">
    <source>
        <dbReference type="Proteomes" id="UP000594261"/>
    </source>
</evidence>
<dbReference type="GeneID" id="115982171"/>
<protein>
    <recommendedName>
        <fullName evidence="12">Bifunctional inhibitor/plant lipid transfer protein/seed storage helical domain-containing protein</fullName>
    </recommendedName>
</protein>
<dbReference type="Pfam" id="PF14368">
    <property type="entry name" value="LTP_2"/>
    <property type="match status" value="1"/>
</dbReference>
<comment type="subcellular location">
    <subcellularLocation>
        <location evidence="1">Cell membrane</location>
        <topology evidence="1">Lipid-anchor</topology>
        <topology evidence="1">GPI-anchor</topology>
    </subcellularLocation>
</comment>
<comment type="similarity">
    <text evidence="2">Belongs to the plant LTP family.</text>
</comment>
<dbReference type="PANTHER" id="PTHR33044">
    <property type="entry name" value="BIFUNCTIONAL INHIBITOR/LIPID-TRANSFER PROTEIN/SEED STORAGE 2S ALBUMIN SUPERFAMILY PROTEIN-RELATED"/>
    <property type="match status" value="1"/>
</dbReference>
<dbReference type="EnsemblPlants" id="QL03p052523:mrna">
    <property type="protein sequence ID" value="QL03p052523:mrna"/>
    <property type="gene ID" value="QL03p052523"/>
</dbReference>
<keyword evidence="7" id="KW-0325">Glycoprotein</keyword>
<dbReference type="SUPFAM" id="SSF47699">
    <property type="entry name" value="Bifunctional inhibitor/lipid-transfer protein/seed storage 2S albumin"/>
    <property type="match status" value="1"/>
</dbReference>
<feature type="transmembrane region" description="Helical" evidence="10">
    <location>
        <begin position="163"/>
        <end position="182"/>
    </location>
</feature>
<organism evidence="13 14">
    <name type="scientific">Quercus lobata</name>
    <name type="common">Valley oak</name>
    <dbReference type="NCBI Taxonomy" id="97700"/>
    <lineage>
        <taxon>Eukaryota</taxon>
        <taxon>Viridiplantae</taxon>
        <taxon>Streptophyta</taxon>
        <taxon>Embryophyta</taxon>
        <taxon>Tracheophyta</taxon>
        <taxon>Spermatophyta</taxon>
        <taxon>Magnoliopsida</taxon>
        <taxon>eudicotyledons</taxon>
        <taxon>Gunneridae</taxon>
        <taxon>Pentapetalae</taxon>
        <taxon>rosids</taxon>
        <taxon>fabids</taxon>
        <taxon>Fagales</taxon>
        <taxon>Fagaceae</taxon>
        <taxon>Quercus</taxon>
    </lineage>
</organism>